<proteinExistence type="predicted"/>
<name>A0A937US95_9ACTN</name>
<dbReference type="AlphaFoldDB" id="A0A937US95"/>
<protein>
    <submittedName>
        <fullName evidence="1">Uncharacterized protein</fullName>
    </submittedName>
</protein>
<dbReference type="EMBL" id="JAEACQ010000391">
    <property type="protein sequence ID" value="MBL7633629.1"/>
    <property type="molecule type" value="Genomic_DNA"/>
</dbReference>
<evidence type="ECO:0000313" key="1">
    <source>
        <dbReference type="EMBL" id="MBL7633629.1"/>
    </source>
</evidence>
<accession>A0A937US95</accession>
<comment type="caution">
    <text evidence="1">The sequence shown here is derived from an EMBL/GenBank/DDBJ whole genome shotgun (WGS) entry which is preliminary data.</text>
</comment>
<organism evidence="1 2">
    <name type="scientific">Frankia nepalensis</name>
    <dbReference type="NCBI Taxonomy" id="1836974"/>
    <lineage>
        <taxon>Bacteria</taxon>
        <taxon>Bacillati</taxon>
        <taxon>Actinomycetota</taxon>
        <taxon>Actinomycetes</taxon>
        <taxon>Frankiales</taxon>
        <taxon>Frankiaceae</taxon>
        <taxon>Frankia</taxon>
    </lineage>
</organism>
<keyword evidence="2" id="KW-1185">Reference proteome</keyword>
<reference evidence="1" key="1">
    <citation type="submission" date="2020-12" db="EMBL/GenBank/DDBJ databases">
        <title>Genomic characterization of non-nitrogen-fixing Frankia strains.</title>
        <authorList>
            <person name="Carlos-Shanley C."/>
            <person name="Guerra T."/>
            <person name="Hahn D."/>
        </authorList>
    </citation>
    <scope>NUCLEOTIDE SEQUENCE</scope>
    <source>
        <strain evidence="1">CN6</strain>
    </source>
</reference>
<dbReference type="Proteomes" id="UP000604475">
    <property type="component" value="Unassembled WGS sequence"/>
</dbReference>
<gene>
    <name evidence="1" type="ORF">I7412_42055</name>
</gene>
<sequence length="94" mass="9135">MTATAGSVAGASDGAPTRVRVRVERLVVDGAPGVPADLLAGAVADELRRLASRGAPPAPVAAELPVDPVGDPVGAGRAIAAALHARLLAEVADG</sequence>
<dbReference type="RefSeq" id="WP_203008393.1">
    <property type="nucleotide sequence ID" value="NZ_JADWYU010000225.1"/>
</dbReference>
<evidence type="ECO:0000313" key="2">
    <source>
        <dbReference type="Proteomes" id="UP000604475"/>
    </source>
</evidence>